<gene>
    <name evidence="1" type="ORF">FA95DRAFT_1567838</name>
</gene>
<protein>
    <submittedName>
        <fullName evidence="1">Uncharacterized protein</fullName>
    </submittedName>
</protein>
<keyword evidence="2" id="KW-1185">Reference proteome</keyword>
<name>A0ACB8R307_9AGAM</name>
<organism evidence="1 2">
    <name type="scientific">Auriscalpium vulgare</name>
    <dbReference type="NCBI Taxonomy" id="40419"/>
    <lineage>
        <taxon>Eukaryota</taxon>
        <taxon>Fungi</taxon>
        <taxon>Dikarya</taxon>
        <taxon>Basidiomycota</taxon>
        <taxon>Agaricomycotina</taxon>
        <taxon>Agaricomycetes</taxon>
        <taxon>Russulales</taxon>
        <taxon>Auriscalpiaceae</taxon>
        <taxon>Auriscalpium</taxon>
    </lineage>
</organism>
<feature type="non-terminal residue" evidence="1">
    <location>
        <position position="119"/>
    </location>
</feature>
<reference evidence="1" key="1">
    <citation type="submission" date="2021-02" db="EMBL/GenBank/DDBJ databases">
        <authorList>
            <consortium name="DOE Joint Genome Institute"/>
            <person name="Ahrendt S."/>
            <person name="Looney B.P."/>
            <person name="Miyauchi S."/>
            <person name="Morin E."/>
            <person name="Drula E."/>
            <person name="Courty P.E."/>
            <person name="Chicoki N."/>
            <person name="Fauchery L."/>
            <person name="Kohler A."/>
            <person name="Kuo A."/>
            <person name="Labutti K."/>
            <person name="Pangilinan J."/>
            <person name="Lipzen A."/>
            <person name="Riley R."/>
            <person name="Andreopoulos W."/>
            <person name="He G."/>
            <person name="Johnson J."/>
            <person name="Barry K.W."/>
            <person name="Grigoriev I.V."/>
            <person name="Nagy L."/>
            <person name="Hibbett D."/>
            <person name="Henrissat B."/>
            <person name="Matheny P.B."/>
            <person name="Labbe J."/>
            <person name="Martin F."/>
        </authorList>
    </citation>
    <scope>NUCLEOTIDE SEQUENCE</scope>
    <source>
        <strain evidence="1">FP105234-sp</strain>
    </source>
</reference>
<accession>A0ACB8R307</accession>
<proteinExistence type="predicted"/>
<evidence type="ECO:0000313" key="1">
    <source>
        <dbReference type="EMBL" id="KAI0038282.1"/>
    </source>
</evidence>
<comment type="caution">
    <text evidence="1">The sequence shown here is derived from an EMBL/GenBank/DDBJ whole genome shotgun (WGS) entry which is preliminary data.</text>
</comment>
<sequence>MRGWQCPFGPADVDHRRPPTPPDRSRCALDSRPQPRPRSPRLPVVVPTIELTDVFPMPRQPPAVTSIAACRQLPNLIPLRARSDHPIVLDPRHARPSPPPTLHVTAPSTRLVRRRCRTI</sequence>
<reference evidence="1" key="2">
    <citation type="journal article" date="2022" name="New Phytol.">
        <title>Evolutionary transition to the ectomycorrhizal habit in the genomes of a hyperdiverse lineage of mushroom-forming fungi.</title>
        <authorList>
            <person name="Looney B."/>
            <person name="Miyauchi S."/>
            <person name="Morin E."/>
            <person name="Drula E."/>
            <person name="Courty P.E."/>
            <person name="Kohler A."/>
            <person name="Kuo A."/>
            <person name="LaButti K."/>
            <person name="Pangilinan J."/>
            <person name="Lipzen A."/>
            <person name="Riley R."/>
            <person name="Andreopoulos W."/>
            <person name="He G."/>
            <person name="Johnson J."/>
            <person name="Nolan M."/>
            <person name="Tritt A."/>
            <person name="Barry K.W."/>
            <person name="Grigoriev I.V."/>
            <person name="Nagy L.G."/>
            <person name="Hibbett D."/>
            <person name="Henrissat B."/>
            <person name="Matheny P.B."/>
            <person name="Labbe J."/>
            <person name="Martin F.M."/>
        </authorList>
    </citation>
    <scope>NUCLEOTIDE SEQUENCE</scope>
    <source>
        <strain evidence="1">FP105234-sp</strain>
    </source>
</reference>
<dbReference type="Proteomes" id="UP000814033">
    <property type="component" value="Unassembled WGS sequence"/>
</dbReference>
<evidence type="ECO:0000313" key="2">
    <source>
        <dbReference type="Proteomes" id="UP000814033"/>
    </source>
</evidence>
<dbReference type="EMBL" id="MU276543">
    <property type="protein sequence ID" value="KAI0038282.1"/>
    <property type="molecule type" value="Genomic_DNA"/>
</dbReference>